<name>A0ABD4Z624_9CREN</name>
<gene>
    <name evidence="1" type="ORF">QPL79_05215</name>
</gene>
<sequence length="56" mass="6499">MRFSLTLKDFASWKRCEIAIATKPRSSFPYLNLETRKQSLANIESINNSLDEAETY</sequence>
<evidence type="ECO:0000313" key="2">
    <source>
        <dbReference type="Proteomes" id="UP001529235"/>
    </source>
</evidence>
<dbReference type="AlphaFoldDB" id="A0ABD4Z624"/>
<comment type="caution">
    <text evidence="1">The sequence shown here is derived from an EMBL/GenBank/DDBJ whole genome shotgun (WGS) entry which is preliminary data.</text>
</comment>
<dbReference type="EMBL" id="JASNVW010000002">
    <property type="protein sequence ID" value="MDK6028756.1"/>
    <property type="molecule type" value="Genomic_DNA"/>
</dbReference>
<reference evidence="1 2" key="1">
    <citation type="submission" date="2023-05" db="EMBL/GenBank/DDBJ databases">
        <title>A new hyperthermophilic archaea 'Ignisphaera cupida' sp. nov. and description of the family 'Ignisphaeraceae' fam. nov.</title>
        <authorList>
            <person name="Podosokorskaya O.A."/>
            <person name="Elcheninov A.G."/>
            <person name="Klukina A."/>
            <person name="Merkel A.Y."/>
        </authorList>
    </citation>
    <scope>NUCLEOTIDE SEQUENCE [LARGE SCALE GENOMIC DNA]</scope>
    <source>
        <strain evidence="1 2">4213-co</strain>
    </source>
</reference>
<dbReference type="Proteomes" id="UP001529235">
    <property type="component" value="Unassembled WGS sequence"/>
</dbReference>
<keyword evidence="2" id="KW-1185">Reference proteome</keyword>
<evidence type="ECO:0000313" key="1">
    <source>
        <dbReference type="EMBL" id="MDK6028756.1"/>
    </source>
</evidence>
<proteinExistence type="predicted"/>
<accession>A0ABD4Z624</accession>
<dbReference type="RefSeq" id="WP_285273730.1">
    <property type="nucleotide sequence ID" value="NZ_JASNVW010000002.1"/>
</dbReference>
<protein>
    <submittedName>
        <fullName evidence="1">Uncharacterized protein</fullName>
    </submittedName>
</protein>
<organism evidence="1 2">
    <name type="scientific">Ignisphaera cupida</name>
    <dbReference type="NCBI Taxonomy" id="3050454"/>
    <lineage>
        <taxon>Archaea</taxon>
        <taxon>Thermoproteota</taxon>
        <taxon>Thermoprotei</taxon>
        <taxon>Desulfurococcales</taxon>
        <taxon>Desulfurococcaceae</taxon>
        <taxon>Ignisphaera</taxon>
    </lineage>
</organism>